<evidence type="ECO:0000256" key="2">
    <source>
        <dbReference type="ARBA" id="ARBA00022614"/>
    </source>
</evidence>
<dbReference type="SUPFAM" id="SSF52047">
    <property type="entry name" value="RNI-like"/>
    <property type="match status" value="1"/>
</dbReference>
<dbReference type="VEuPathDB" id="FungiDB:SDRG_01535"/>
<dbReference type="InParanoid" id="T0QTT1"/>
<keyword evidence="3" id="KW-0677">Repeat</keyword>
<evidence type="ECO:0000313" key="4">
    <source>
        <dbReference type="EMBL" id="EQC41574.1"/>
    </source>
</evidence>
<dbReference type="GeneID" id="19942262"/>
<dbReference type="InterPro" id="IPR027038">
    <property type="entry name" value="RanGap"/>
</dbReference>
<dbReference type="SMART" id="SM00368">
    <property type="entry name" value="LRR_RI"/>
    <property type="match status" value="5"/>
</dbReference>
<dbReference type="InterPro" id="IPR032675">
    <property type="entry name" value="LRR_dom_sf"/>
</dbReference>
<dbReference type="Proteomes" id="UP000030762">
    <property type="component" value="Unassembled WGS sequence"/>
</dbReference>
<dbReference type="InterPro" id="IPR001611">
    <property type="entry name" value="Leu-rich_rpt"/>
</dbReference>
<dbReference type="Gene3D" id="3.80.10.10">
    <property type="entry name" value="Ribonuclease Inhibitor"/>
    <property type="match status" value="1"/>
</dbReference>
<dbReference type="GO" id="GO:0005829">
    <property type="term" value="C:cytosol"/>
    <property type="evidence" value="ECO:0007669"/>
    <property type="project" value="TreeGrafter"/>
</dbReference>
<accession>T0QTT1</accession>
<dbReference type="AlphaFoldDB" id="T0QTT1"/>
<dbReference type="STRING" id="1156394.T0QTT1"/>
<reference evidence="4 5" key="1">
    <citation type="submission" date="2012-04" db="EMBL/GenBank/DDBJ databases">
        <title>The Genome Sequence of Saprolegnia declina VS20.</title>
        <authorList>
            <consortium name="The Broad Institute Genome Sequencing Platform"/>
            <person name="Russ C."/>
            <person name="Nusbaum C."/>
            <person name="Tyler B."/>
            <person name="van West P."/>
            <person name="Dieguez-Uribeondo J."/>
            <person name="de Bruijn I."/>
            <person name="Tripathy S."/>
            <person name="Jiang R."/>
            <person name="Young S.K."/>
            <person name="Zeng Q."/>
            <person name="Gargeya S."/>
            <person name="Fitzgerald M."/>
            <person name="Haas B."/>
            <person name="Abouelleil A."/>
            <person name="Alvarado L."/>
            <person name="Arachchi H.M."/>
            <person name="Berlin A."/>
            <person name="Chapman S.B."/>
            <person name="Goldberg J."/>
            <person name="Griggs A."/>
            <person name="Gujja S."/>
            <person name="Hansen M."/>
            <person name="Howarth C."/>
            <person name="Imamovic A."/>
            <person name="Larimer J."/>
            <person name="McCowen C."/>
            <person name="Montmayeur A."/>
            <person name="Murphy C."/>
            <person name="Neiman D."/>
            <person name="Pearson M."/>
            <person name="Priest M."/>
            <person name="Roberts A."/>
            <person name="Saif S."/>
            <person name="Shea T."/>
            <person name="Sisk P."/>
            <person name="Sykes S."/>
            <person name="Wortman J."/>
            <person name="Nusbaum C."/>
            <person name="Birren B."/>
        </authorList>
    </citation>
    <scope>NUCLEOTIDE SEQUENCE [LARGE SCALE GENOMIC DNA]</scope>
    <source>
        <strain evidence="4 5">VS20</strain>
    </source>
</reference>
<dbReference type="GO" id="GO:0005096">
    <property type="term" value="F:GTPase activator activity"/>
    <property type="evidence" value="ECO:0007669"/>
    <property type="project" value="UniProtKB-KW"/>
</dbReference>
<keyword evidence="2" id="KW-0433">Leucine-rich repeat</keyword>
<dbReference type="GO" id="GO:0006913">
    <property type="term" value="P:nucleocytoplasmic transport"/>
    <property type="evidence" value="ECO:0007669"/>
    <property type="project" value="TreeGrafter"/>
</dbReference>
<evidence type="ECO:0000256" key="3">
    <source>
        <dbReference type="ARBA" id="ARBA00022737"/>
    </source>
</evidence>
<dbReference type="RefSeq" id="XP_008605288.1">
    <property type="nucleotide sequence ID" value="XM_008607066.1"/>
</dbReference>
<protein>
    <recommendedName>
        <fullName evidence="6">F-box domain-containing protein</fullName>
    </recommendedName>
</protein>
<evidence type="ECO:0000256" key="1">
    <source>
        <dbReference type="ARBA" id="ARBA00022468"/>
    </source>
</evidence>
<dbReference type="PANTHER" id="PTHR24113:SF12">
    <property type="entry name" value="RAN GTPASE-ACTIVATING PROTEIN 1"/>
    <property type="match status" value="1"/>
</dbReference>
<dbReference type="OrthoDB" id="120976at2759"/>
<keyword evidence="1" id="KW-0343">GTPase activation</keyword>
<keyword evidence="5" id="KW-1185">Reference proteome</keyword>
<organism evidence="4 5">
    <name type="scientific">Saprolegnia diclina (strain VS20)</name>
    <dbReference type="NCBI Taxonomy" id="1156394"/>
    <lineage>
        <taxon>Eukaryota</taxon>
        <taxon>Sar</taxon>
        <taxon>Stramenopiles</taxon>
        <taxon>Oomycota</taxon>
        <taxon>Saprolegniomycetes</taxon>
        <taxon>Saprolegniales</taxon>
        <taxon>Saprolegniaceae</taxon>
        <taxon>Saprolegnia</taxon>
    </lineage>
</organism>
<sequence>MLPATALSWQSNVDIPMRRMMIQKLLWLFQHQTTFVQAMPPLDARLPSLVRRLELALYLRAASLDEYLNEHSVQRRVQSLIIALHHQAILQFAPHPNAPIAFHISATKRPRNDGDDDDEAVMPRAKAPRNLPRTTFLLDNHEDVLRNVFSFLDGRTIFACMRINRYTATFLPSCVLYLHVPVHHLDALLRSRQLQHCTRLERLDVFNATSTEPPSSQSSELVVLQLARAMAQNELPNLRRLSLHATFVNTTGRNGTAALCAALPQCPLLEELVLGGNALGDSGAKDVANCLLRQHCPRLRLLDLRRNYIGEGGMKDLAVALATQRASLLRWLLLGSNIACDGAVMALALALEKGHMKQLEFLGLEDNFVNVDGIHALATSFRKGACPALKELCIGDNIVENHIIQDVFAFALQKKASSNTG</sequence>
<dbReference type="GO" id="GO:0048471">
    <property type="term" value="C:perinuclear region of cytoplasm"/>
    <property type="evidence" value="ECO:0007669"/>
    <property type="project" value="TreeGrafter"/>
</dbReference>
<name>T0QTT1_SAPDV</name>
<dbReference type="EMBL" id="JH767134">
    <property type="protein sequence ID" value="EQC41574.1"/>
    <property type="molecule type" value="Genomic_DNA"/>
</dbReference>
<gene>
    <name evidence="4" type="ORF">SDRG_01535</name>
</gene>
<dbReference type="GO" id="GO:0031267">
    <property type="term" value="F:small GTPase binding"/>
    <property type="evidence" value="ECO:0007669"/>
    <property type="project" value="TreeGrafter"/>
</dbReference>
<evidence type="ECO:0008006" key="6">
    <source>
        <dbReference type="Google" id="ProtNLM"/>
    </source>
</evidence>
<proteinExistence type="predicted"/>
<dbReference type="Pfam" id="PF13516">
    <property type="entry name" value="LRR_6"/>
    <property type="match status" value="1"/>
</dbReference>
<dbReference type="GO" id="GO:0005634">
    <property type="term" value="C:nucleus"/>
    <property type="evidence" value="ECO:0007669"/>
    <property type="project" value="TreeGrafter"/>
</dbReference>
<evidence type="ECO:0000313" key="5">
    <source>
        <dbReference type="Proteomes" id="UP000030762"/>
    </source>
</evidence>
<dbReference type="PANTHER" id="PTHR24113">
    <property type="entry name" value="RAN GTPASE-ACTIVATING PROTEIN 1"/>
    <property type="match status" value="1"/>
</dbReference>
<dbReference type="OMA" id="QWAPERC"/>